<sequence>MVPADTEDPLAIQNIGFHLALSYKEAETNPGIVTCQDRKWSEVLARPAPISHSPAATIKTQSKAKHCLKSPKSNRRSKFFHSSSFPMKESTKLQANLVELESVVKHAEPSTRTSNLCMSIIMRPITPGSNVSYGRVFDVSIPKTYTYYVSSIILSKYRAQYNRAVTSLNEVLGKNRRHMILAAQDRLQLAVTISSSLLQLHGSPWMPKVIHSQAIYLIQGEDDPIRDRFFVLQSLPFYDGLQTEENTELSSMRNQPLFYLGVLLIELAFGKSIELLRNERDKSGIGSQYFTEYRTSERLVDQVTSFVGSSYVSAVSRRIDGVSRKGS</sequence>
<reference evidence="3" key="1">
    <citation type="journal article" date="2017" name="Mycologia">
        <title>Fusarium algeriense, sp. nov., a novel toxigenic crown rot pathogen of durum wheat from Algeria is nested in the Fusarium burgessii species complex.</title>
        <authorList>
            <person name="Laraba I."/>
            <person name="Keddad A."/>
            <person name="Boureghda H."/>
            <person name="Abdallah N."/>
            <person name="Vaughan M.M."/>
            <person name="Proctor R.H."/>
            <person name="Busman M."/>
            <person name="O'Donnell K."/>
        </authorList>
    </citation>
    <scope>NUCLEOTIDE SEQUENCE</scope>
    <source>
        <strain evidence="3">NRRL 25174</strain>
    </source>
</reference>
<feature type="compositionally biased region" description="Basic residues" evidence="1">
    <location>
        <begin position="62"/>
        <end position="79"/>
    </location>
</feature>
<dbReference type="InterPro" id="IPR056002">
    <property type="entry name" value="DUF7580"/>
</dbReference>
<accession>A0A9P5A7I3</accession>
<dbReference type="AlphaFoldDB" id="A0A9P5A7I3"/>
<evidence type="ECO:0000313" key="3">
    <source>
        <dbReference type="EMBL" id="KAF4333621.1"/>
    </source>
</evidence>
<comment type="caution">
    <text evidence="3">The sequence shown here is derived from an EMBL/GenBank/DDBJ whole genome shotgun (WGS) entry which is preliminary data.</text>
</comment>
<dbReference type="Pfam" id="PF24476">
    <property type="entry name" value="DUF7580"/>
    <property type="match status" value="1"/>
</dbReference>
<evidence type="ECO:0000256" key="1">
    <source>
        <dbReference type="SAM" id="MobiDB-lite"/>
    </source>
</evidence>
<proteinExistence type="predicted"/>
<keyword evidence="4" id="KW-1185">Reference proteome</keyword>
<dbReference type="OrthoDB" id="3565018at2759"/>
<evidence type="ECO:0000259" key="2">
    <source>
        <dbReference type="Pfam" id="PF24476"/>
    </source>
</evidence>
<dbReference type="PANTHER" id="PTHR35186:SF4">
    <property type="entry name" value="PRION-INHIBITION AND PROPAGATION HELO DOMAIN-CONTAINING PROTEIN"/>
    <property type="match status" value="1"/>
</dbReference>
<evidence type="ECO:0000313" key="4">
    <source>
        <dbReference type="Proteomes" id="UP000730481"/>
    </source>
</evidence>
<feature type="region of interest" description="Disordered" evidence="1">
    <location>
        <begin position="61"/>
        <end position="81"/>
    </location>
</feature>
<organism evidence="3 4">
    <name type="scientific">Fusarium beomiforme</name>
    <dbReference type="NCBI Taxonomy" id="44412"/>
    <lineage>
        <taxon>Eukaryota</taxon>
        <taxon>Fungi</taxon>
        <taxon>Dikarya</taxon>
        <taxon>Ascomycota</taxon>
        <taxon>Pezizomycotina</taxon>
        <taxon>Sordariomycetes</taxon>
        <taxon>Hypocreomycetidae</taxon>
        <taxon>Hypocreales</taxon>
        <taxon>Nectriaceae</taxon>
        <taxon>Fusarium</taxon>
        <taxon>Fusarium burgessii species complex</taxon>
    </lineage>
</organism>
<dbReference type="Proteomes" id="UP000730481">
    <property type="component" value="Unassembled WGS sequence"/>
</dbReference>
<reference evidence="3" key="2">
    <citation type="submission" date="2020-02" db="EMBL/GenBank/DDBJ databases">
        <title>Identification and distribution of gene clusters putatively required for synthesis of sphingolipid metabolism inhibitors in phylogenetically diverse species of the filamentous fungus Fusarium.</title>
        <authorList>
            <person name="Kim H.-S."/>
            <person name="Busman M."/>
            <person name="Brown D.W."/>
            <person name="Divon H."/>
            <person name="Uhlig S."/>
            <person name="Proctor R.H."/>
        </authorList>
    </citation>
    <scope>NUCLEOTIDE SEQUENCE</scope>
    <source>
        <strain evidence="3">NRRL 25174</strain>
    </source>
</reference>
<feature type="domain" description="DUF7580" evidence="2">
    <location>
        <begin position="165"/>
        <end position="316"/>
    </location>
</feature>
<dbReference type="PANTHER" id="PTHR35186">
    <property type="entry name" value="ANK_REP_REGION DOMAIN-CONTAINING PROTEIN"/>
    <property type="match status" value="1"/>
</dbReference>
<dbReference type="EMBL" id="PVQB02000807">
    <property type="protein sequence ID" value="KAF4333621.1"/>
    <property type="molecule type" value="Genomic_DNA"/>
</dbReference>
<gene>
    <name evidence="3" type="ORF">FBEOM_12575</name>
</gene>
<name>A0A9P5A7I3_9HYPO</name>
<protein>
    <recommendedName>
        <fullName evidence="2">DUF7580 domain-containing protein</fullName>
    </recommendedName>
</protein>